<dbReference type="InterPro" id="IPR000719">
    <property type="entry name" value="Prot_kinase_dom"/>
</dbReference>
<dbReference type="Proteomes" id="UP000266673">
    <property type="component" value="Unassembled WGS sequence"/>
</dbReference>
<feature type="domain" description="Protein kinase" evidence="2">
    <location>
        <begin position="17"/>
        <end position="113"/>
    </location>
</feature>
<dbReference type="OrthoDB" id="2329331at2759"/>
<feature type="non-terminal residue" evidence="3">
    <location>
        <position position="113"/>
    </location>
</feature>
<comment type="caution">
    <text evidence="3">The sequence shown here is derived from an EMBL/GenBank/DDBJ whole genome shotgun (WGS) entry which is preliminary data.</text>
</comment>
<dbReference type="AlphaFoldDB" id="A0A397VMY5"/>
<dbReference type="GO" id="GO:0005524">
    <property type="term" value="F:ATP binding"/>
    <property type="evidence" value="ECO:0007669"/>
    <property type="project" value="UniProtKB-UniRule"/>
</dbReference>
<evidence type="ECO:0000256" key="1">
    <source>
        <dbReference type="PROSITE-ProRule" id="PRU10141"/>
    </source>
</evidence>
<dbReference type="GO" id="GO:0004672">
    <property type="term" value="F:protein kinase activity"/>
    <property type="evidence" value="ECO:0007669"/>
    <property type="project" value="InterPro"/>
</dbReference>
<evidence type="ECO:0000313" key="4">
    <source>
        <dbReference type="Proteomes" id="UP000266673"/>
    </source>
</evidence>
<dbReference type="Pfam" id="PF07714">
    <property type="entry name" value="PK_Tyr_Ser-Thr"/>
    <property type="match status" value="1"/>
</dbReference>
<feature type="binding site" evidence="1">
    <location>
        <position position="53"/>
    </location>
    <ligand>
        <name>ATP</name>
        <dbReference type="ChEBI" id="CHEBI:30616"/>
    </ligand>
</feature>
<organism evidence="3 4">
    <name type="scientific">Gigaspora rosea</name>
    <dbReference type="NCBI Taxonomy" id="44941"/>
    <lineage>
        <taxon>Eukaryota</taxon>
        <taxon>Fungi</taxon>
        <taxon>Fungi incertae sedis</taxon>
        <taxon>Mucoromycota</taxon>
        <taxon>Glomeromycotina</taxon>
        <taxon>Glomeromycetes</taxon>
        <taxon>Diversisporales</taxon>
        <taxon>Gigasporaceae</taxon>
        <taxon>Gigaspora</taxon>
    </lineage>
</organism>
<keyword evidence="1" id="KW-0547">Nucleotide-binding</keyword>
<dbReference type="Gene3D" id="1.10.510.10">
    <property type="entry name" value="Transferase(Phosphotransferase) domain 1"/>
    <property type="match status" value="1"/>
</dbReference>
<proteinExistence type="predicted"/>
<name>A0A397VMY5_9GLOM</name>
<evidence type="ECO:0000313" key="3">
    <source>
        <dbReference type="EMBL" id="RIB23875.1"/>
    </source>
</evidence>
<dbReference type="PROSITE" id="PS00107">
    <property type="entry name" value="PROTEIN_KINASE_ATP"/>
    <property type="match status" value="1"/>
</dbReference>
<protein>
    <recommendedName>
        <fullName evidence="2">Protein kinase domain-containing protein</fullName>
    </recommendedName>
</protein>
<accession>A0A397VMY5</accession>
<dbReference type="PROSITE" id="PS50011">
    <property type="entry name" value="PROTEIN_KINASE_DOM"/>
    <property type="match status" value="1"/>
</dbReference>
<dbReference type="SUPFAM" id="SSF56112">
    <property type="entry name" value="Protein kinase-like (PK-like)"/>
    <property type="match status" value="1"/>
</dbReference>
<keyword evidence="1" id="KW-0067">ATP-binding</keyword>
<reference evidence="3 4" key="1">
    <citation type="submission" date="2018-06" db="EMBL/GenBank/DDBJ databases">
        <title>Comparative genomics reveals the genomic features of Rhizophagus irregularis, R. cerebriforme, R. diaphanum and Gigaspora rosea, and their symbiotic lifestyle signature.</title>
        <authorList>
            <person name="Morin E."/>
            <person name="San Clemente H."/>
            <person name="Chen E.C.H."/>
            <person name="De La Providencia I."/>
            <person name="Hainaut M."/>
            <person name="Kuo A."/>
            <person name="Kohler A."/>
            <person name="Murat C."/>
            <person name="Tang N."/>
            <person name="Roy S."/>
            <person name="Loubradou J."/>
            <person name="Henrissat B."/>
            <person name="Grigoriev I.V."/>
            <person name="Corradi N."/>
            <person name="Roux C."/>
            <person name="Martin F.M."/>
        </authorList>
    </citation>
    <scope>NUCLEOTIDE SEQUENCE [LARGE SCALE GENOMIC DNA]</scope>
    <source>
        <strain evidence="3 4">DAOM 194757</strain>
    </source>
</reference>
<sequence length="113" mass="12919">MLDNNKYQLSWIPYENLKFIKEVGKGGFGKISKAEFKPKIKNGSTPEFTVALKEFDSDEYLNELRAYMEIGADNPSFLRCYGISKNENGNHILILEYALMGSLRKNLNSVTQM</sequence>
<dbReference type="InterPro" id="IPR011009">
    <property type="entry name" value="Kinase-like_dom_sf"/>
</dbReference>
<keyword evidence="4" id="KW-1185">Reference proteome</keyword>
<dbReference type="InterPro" id="IPR001245">
    <property type="entry name" value="Ser-Thr/Tyr_kinase_cat_dom"/>
</dbReference>
<dbReference type="EMBL" id="QKWP01000240">
    <property type="protein sequence ID" value="RIB23875.1"/>
    <property type="molecule type" value="Genomic_DNA"/>
</dbReference>
<dbReference type="InterPro" id="IPR017441">
    <property type="entry name" value="Protein_kinase_ATP_BS"/>
</dbReference>
<gene>
    <name evidence="3" type="ORF">C2G38_2071484</name>
</gene>
<evidence type="ECO:0000259" key="2">
    <source>
        <dbReference type="PROSITE" id="PS50011"/>
    </source>
</evidence>